<dbReference type="Pfam" id="PF12485">
    <property type="entry name" value="SPIDER"/>
    <property type="match status" value="1"/>
</dbReference>
<evidence type="ECO:0000256" key="4">
    <source>
        <dbReference type="ARBA" id="ARBA00022443"/>
    </source>
</evidence>
<accession>A0AAW0K2S7</accession>
<gene>
    <name evidence="17" type="ORF">U0070_012161</name>
</gene>
<dbReference type="PANTHER" id="PTHR12301">
    <property type="entry name" value="SAM-DOMAIN, SH3 AND NUCLEAR LOCALIZATION SIGNALS PROTEIN RELATED"/>
    <property type="match status" value="1"/>
</dbReference>
<comment type="subcellular location">
    <subcellularLocation>
        <location evidence="2">Cell projection</location>
        <location evidence="2">Ruffle</location>
    </subcellularLocation>
    <subcellularLocation>
        <location evidence="3">Cytoplasm</location>
    </subcellularLocation>
    <subcellularLocation>
        <location evidence="1">Nucleus</location>
    </subcellularLocation>
</comment>
<keyword evidence="7" id="KW-0539">Nucleus</keyword>
<feature type="region of interest" description="Disordered" evidence="14">
    <location>
        <begin position="21"/>
        <end position="125"/>
    </location>
</feature>
<dbReference type="InterPro" id="IPR001452">
    <property type="entry name" value="SH3_domain"/>
</dbReference>
<keyword evidence="18" id="KW-1185">Reference proteome</keyword>
<dbReference type="PANTHER" id="PTHR12301:SF4">
    <property type="entry name" value="SAM DOMAIN-CONTAINING PROTEIN SAMSN-1"/>
    <property type="match status" value="1"/>
</dbReference>
<protein>
    <recommendedName>
        <fullName evidence="11">SAM domain-containing protein SAMSN-1</fullName>
    </recommendedName>
    <alternativeName>
        <fullName evidence="12">SAM domain, SH3 domain and nuclear localization signals protein 1</fullName>
    </alternativeName>
</protein>
<dbReference type="SMART" id="SM00454">
    <property type="entry name" value="SAM"/>
    <property type="match status" value="1"/>
</dbReference>
<evidence type="ECO:0000256" key="2">
    <source>
        <dbReference type="ARBA" id="ARBA00004466"/>
    </source>
</evidence>
<dbReference type="GO" id="GO:0050869">
    <property type="term" value="P:negative regulation of B cell activation"/>
    <property type="evidence" value="ECO:0007669"/>
    <property type="project" value="TreeGrafter"/>
</dbReference>
<evidence type="ECO:0000256" key="8">
    <source>
        <dbReference type="ARBA" id="ARBA00023273"/>
    </source>
</evidence>
<dbReference type="InterPro" id="IPR013761">
    <property type="entry name" value="SAM/pointed_sf"/>
</dbReference>
<dbReference type="EMBL" id="JBBHLL010000008">
    <property type="protein sequence ID" value="KAK7833005.1"/>
    <property type="molecule type" value="Genomic_DNA"/>
</dbReference>
<comment type="subunit">
    <text evidence="10">Interacts with FASLG. Interacts with phosphotyrosine containing proteins. Interacts (via SH3 domain) with CTTN. Interacts (phosphorylated at Ser-23) with YWHAB, YWHAE, YWHAG, YWHAH, YWHAZ and SFN. Interacts directly with SAP30 and HDAC1. Identified in a complex with SAP30 and HDAC1.</text>
</comment>
<evidence type="ECO:0000256" key="3">
    <source>
        <dbReference type="ARBA" id="ARBA00004496"/>
    </source>
</evidence>
<feature type="domain" description="SAM" evidence="16">
    <location>
        <begin position="211"/>
        <end position="275"/>
    </location>
</feature>
<evidence type="ECO:0000259" key="15">
    <source>
        <dbReference type="PROSITE" id="PS50002"/>
    </source>
</evidence>
<dbReference type="GO" id="GO:0001726">
    <property type="term" value="C:ruffle"/>
    <property type="evidence" value="ECO:0007669"/>
    <property type="project" value="UniProtKB-SubCell"/>
</dbReference>
<dbReference type="PROSITE" id="PS50002">
    <property type="entry name" value="SH3"/>
    <property type="match status" value="1"/>
</dbReference>
<dbReference type="GO" id="GO:0005634">
    <property type="term" value="C:nucleus"/>
    <property type="evidence" value="ECO:0007669"/>
    <property type="project" value="UniProtKB-SubCell"/>
</dbReference>
<organism evidence="17 18">
    <name type="scientific">Myodes glareolus</name>
    <name type="common">Bank vole</name>
    <name type="synonym">Clethrionomys glareolus</name>
    <dbReference type="NCBI Taxonomy" id="447135"/>
    <lineage>
        <taxon>Eukaryota</taxon>
        <taxon>Metazoa</taxon>
        <taxon>Chordata</taxon>
        <taxon>Craniata</taxon>
        <taxon>Vertebrata</taxon>
        <taxon>Euteleostomi</taxon>
        <taxon>Mammalia</taxon>
        <taxon>Eutheria</taxon>
        <taxon>Euarchontoglires</taxon>
        <taxon>Glires</taxon>
        <taxon>Rodentia</taxon>
        <taxon>Myomorpha</taxon>
        <taxon>Muroidea</taxon>
        <taxon>Cricetidae</taxon>
        <taxon>Arvicolinae</taxon>
        <taxon>Myodes</taxon>
    </lineage>
</organism>
<dbReference type="Pfam" id="PF07653">
    <property type="entry name" value="SH3_2"/>
    <property type="match status" value="1"/>
</dbReference>
<dbReference type="InterPro" id="IPR021090">
    <property type="entry name" value="SPIDER"/>
</dbReference>
<feature type="compositionally biased region" description="Low complexity" evidence="14">
    <location>
        <begin position="101"/>
        <end position="116"/>
    </location>
</feature>
<dbReference type="FunFam" id="1.10.150.50:FF:000045">
    <property type="entry name" value="SAM domain, SH3 domain and nuclear localization signals 1"/>
    <property type="match status" value="1"/>
</dbReference>
<name>A0AAW0K2S7_MYOGA</name>
<dbReference type="FunFam" id="2.30.30.40:FF:000021">
    <property type="entry name" value="Putative sam and sh3 domain-containing protein 1"/>
    <property type="match status" value="1"/>
</dbReference>
<dbReference type="SMART" id="SM00326">
    <property type="entry name" value="SH3"/>
    <property type="match status" value="1"/>
</dbReference>
<evidence type="ECO:0000313" key="17">
    <source>
        <dbReference type="EMBL" id="KAK7833005.1"/>
    </source>
</evidence>
<dbReference type="Pfam" id="PF07647">
    <property type="entry name" value="SAM_2"/>
    <property type="match status" value="1"/>
</dbReference>
<evidence type="ECO:0000256" key="7">
    <source>
        <dbReference type="ARBA" id="ARBA00023242"/>
    </source>
</evidence>
<evidence type="ECO:0000256" key="1">
    <source>
        <dbReference type="ARBA" id="ARBA00004123"/>
    </source>
</evidence>
<evidence type="ECO:0000256" key="12">
    <source>
        <dbReference type="ARBA" id="ARBA00079524"/>
    </source>
</evidence>
<dbReference type="InterPro" id="IPR051725">
    <property type="entry name" value="SAM-SH3_domain_protein"/>
</dbReference>
<dbReference type="PROSITE" id="PS50105">
    <property type="entry name" value="SAM_DOMAIN"/>
    <property type="match status" value="1"/>
</dbReference>
<proteinExistence type="predicted"/>
<dbReference type="Gene3D" id="1.10.150.50">
    <property type="entry name" value="Transcription Factor, Ets-1"/>
    <property type="match status" value="1"/>
</dbReference>
<evidence type="ECO:0000256" key="5">
    <source>
        <dbReference type="ARBA" id="ARBA00022490"/>
    </source>
</evidence>
<dbReference type="SUPFAM" id="SSF47769">
    <property type="entry name" value="SAM/Pointed domain"/>
    <property type="match status" value="1"/>
</dbReference>
<sequence length="291" mass="32665">MRTDLVFSAVKHNFSYLSSPLTTSKQSCVPVQHRRPLPKRSSSFGNFDRFRNNSTSKSDNSPEEEENGEEALPYRNSDPMIGTHTEKTSLKASDSMDSLYSARSSSSGMTSCSDGTSNRDSFRLDDDSPYAGPFCGRARVHTDFTPSPYDTDSLKIKKGDIIDIICKTPMGMWTGMLNNKVGNFKFIYVDVIAEEEAAPKKTKAHRSSKRESTGTLQNFLEQIHLQEYTSTLLLNGYETLEDLKDIKESHLIELNIANPEDRMRLLSAAESLLDEESKCEYPPFSLLVITL</sequence>
<dbReference type="GO" id="GO:0005737">
    <property type="term" value="C:cytoplasm"/>
    <property type="evidence" value="ECO:0007669"/>
    <property type="project" value="UniProtKB-SubCell"/>
</dbReference>
<comment type="function">
    <text evidence="9">Negative regulator of B-cell activation. Down-regulates cell proliferation (in vitro). Promotes RAC1-dependent membrane ruffle formation and reorganization of the actin cytoskeleton. Regulates cell spreading and cell polarization. Stimulates HDAC1 activity. Regulates LYN activity by modulating its tyrosine phosphorylation.</text>
</comment>
<dbReference type="AlphaFoldDB" id="A0AAW0K2S7"/>
<evidence type="ECO:0000256" key="10">
    <source>
        <dbReference type="ARBA" id="ARBA00065807"/>
    </source>
</evidence>
<evidence type="ECO:0000256" key="9">
    <source>
        <dbReference type="ARBA" id="ARBA00060075"/>
    </source>
</evidence>
<evidence type="ECO:0000256" key="13">
    <source>
        <dbReference type="PROSITE-ProRule" id="PRU00192"/>
    </source>
</evidence>
<dbReference type="CDD" id="cd09561">
    <property type="entry name" value="SAM_SAMSN1"/>
    <property type="match status" value="1"/>
</dbReference>
<comment type="caution">
    <text evidence="17">The sequence shown here is derived from an EMBL/GenBank/DDBJ whole genome shotgun (WGS) entry which is preliminary data.</text>
</comment>
<evidence type="ECO:0000313" key="18">
    <source>
        <dbReference type="Proteomes" id="UP001488838"/>
    </source>
</evidence>
<evidence type="ECO:0000256" key="14">
    <source>
        <dbReference type="SAM" id="MobiDB-lite"/>
    </source>
</evidence>
<keyword evidence="4 13" id="KW-0728">SH3 domain</keyword>
<dbReference type="GO" id="GO:0001784">
    <property type="term" value="F:phosphotyrosine residue binding"/>
    <property type="evidence" value="ECO:0007669"/>
    <property type="project" value="TreeGrafter"/>
</dbReference>
<evidence type="ECO:0000256" key="6">
    <source>
        <dbReference type="ARBA" id="ARBA00022553"/>
    </source>
</evidence>
<feature type="domain" description="SH3" evidence="15">
    <location>
        <begin position="133"/>
        <end position="194"/>
    </location>
</feature>
<dbReference type="InterPro" id="IPR037623">
    <property type="entry name" value="SAMSN1_SAM"/>
</dbReference>
<evidence type="ECO:0000259" key="16">
    <source>
        <dbReference type="PROSITE" id="PS50105"/>
    </source>
</evidence>
<dbReference type="SUPFAM" id="SSF50044">
    <property type="entry name" value="SH3-domain"/>
    <property type="match status" value="1"/>
</dbReference>
<keyword evidence="8" id="KW-0966">Cell projection</keyword>
<dbReference type="InterPro" id="IPR001660">
    <property type="entry name" value="SAM"/>
</dbReference>
<dbReference type="Proteomes" id="UP001488838">
    <property type="component" value="Unassembled WGS sequence"/>
</dbReference>
<keyword evidence="5" id="KW-0963">Cytoplasm</keyword>
<reference evidence="17 18" key="1">
    <citation type="journal article" date="2023" name="bioRxiv">
        <title>Conserved and derived expression patterns and positive selection on dental genes reveal complex evolutionary context of ever-growing rodent molars.</title>
        <authorList>
            <person name="Calamari Z.T."/>
            <person name="Song A."/>
            <person name="Cohen E."/>
            <person name="Akter M."/>
            <person name="Roy R.D."/>
            <person name="Hallikas O."/>
            <person name="Christensen M.M."/>
            <person name="Li P."/>
            <person name="Marangoni P."/>
            <person name="Jernvall J."/>
            <person name="Klein O.D."/>
        </authorList>
    </citation>
    <scope>NUCLEOTIDE SEQUENCE [LARGE SCALE GENOMIC DNA]</scope>
    <source>
        <strain evidence="17">V071</strain>
    </source>
</reference>
<evidence type="ECO:0000256" key="11">
    <source>
        <dbReference type="ARBA" id="ARBA00068793"/>
    </source>
</evidence>
<dbReference type="Gene3D" id="2.30.30.40">
    <property type="entry name" value="SH3 Domains"/>
    <property type="match status" value="1"/>
</dbReference>
<keyword evidence="6" id="KW-0597">Phosphoprotein</keyword>
<dbReference type="InterPro" id="IPR036028">
    <property type="entry name" value="SH3-like_dom_sf"/>
</dbReference>